<evidence type="ECO:0000313" key="3">
    <source>
        <dbReference type="EMBL" id="CEK87343.1"/>
    </source>
</evidence>
<dbReference type="EMBL" id="HACG01040474">
    <property type="protein sequence ID" value="CEK87339.1"/>
    <property type="molecule type" value="Transcribed_RNA"/>
</dbReference>
<sequence>MVLSINHIVCLLYRHAHGYFNILLPPSSWSVSSSRNQTLWRNQVTFNIFFFFAF</sequence>
<organism evidence="2">
    <name type="scientific">Arion vulgaris</name>
    <dbReference type="NCBI Taxonomy" id="1028688"/>
    <lineage>
        <taxon>Eukaryota</taxon>
        <taxon>Metazoa</taxon>
        <taxon>Spiralia</taxon>
        <taxon>Lophotrochozoa</taxon>
        <taxon>Mollusca</taxon>
        <taxon>Gastropoda</taxon>
        <taxon>Heterobranchia</taxon>
        <taxon>Euthyneura</taxon>
        <taxon>Panpulmonata</taxon>
        <taxon>Eupulmonata</taxon>
        <taxon>Stylommatophora</taxon>
        <taxon>Helicina</taxon>
        <taxon>Arionoidea</taxon>
        <taxon>Arionidae</taxon>
        <taxon>Arion</taxon>
    </lineage>
</organism>
<name>A0A0B7B5G2_9EUPU</name>
<evidence type="ECO:0000313" key="2">
    <source>
        <dbReference type="EMBL" id="CEK87340.1"/>
    </source>
</evidence>
<protein>
    <submittedName>
        <fullName evidence="2">Uncharacterized protein</fullName>
    </submittedName>
</protein>
<dbReference type="AlphaFoldDB" id="A0A0B7B5G2"/>
<dbReference type="EMBL" id="HACG01040478">
    <property type="protein sequence ID" value="CEK87343.1"/>
    <property type="molecule type" value="Transcribed_RNA"/>
</dbReference>
<accession>A0A0B7B5G2</accession>
<gene>
    <name evidence="2" type="primary">ORF158646</name>
    <name evidence="1" type="synonym">ORF158644</name>
    <name evidence="3" type="synonym">ORF158654</name>
</gene>
<evidence type="ECO:0000313" key="1">
    <source>
        <dbReference type="EMBL" id="CEK87339.1"/>
    </source>
</evidence>
<proteinExistence type="predicted"/>
<feature type="non-terminal residue" evidence="2">
    <location>
        <position position="54"/>
    </location>
</feature>
<reference evidence="2" key="1">
    <citation type="submission" date="2014-12" db="EMBL/GenBank/DDBJ databases">
        <title>Insight into the proteome of Arion vulgaris.</title>
        <authorList>
            <person name="Aradska J."/>
            <person name="Bulat T."/>
            <person name="Smidak R."/>
            <person name="Sarate P."/>
            <person name="Gangsoo J."/>
            <person name="Sialana F."/>
            <person name="Bilban M."/>
            <person name="Lubec G."/>
        </authorList>
    </citation>
    <scope>NUCLEOTIDE SEQUENCE</scope>
    <source>
        <tissue evidence="2">Skin</tissue>
    </source>
</reference>
<dbReference type="EMBL" id="HACG01040475">
    <property type="protein sequence ID" value="CEK87340.1"/>
    <property type="molecule type" value="Transcribed_RNA"/>
</dbReference>